<dbReference type="EMBL" id="JAINDJ010000004">
    <property type="protein sequence ID" value="KAG9449578.1"/>
    <property type="molecule type" value="Genomic_DNA"/>
</dbReference>
<dbReference type="AlphaFoldDB" id="A0AAV7ELC0"/>
<keyword evidence="1" id="KW-0732">Signal</keyword>
<protein>
    <recommendedName>
        <fullName evidence="2">Bifunctional inhibitor/plant lipid transfer protein/seed storage helical domain-containing protein</fullName>
    </recommendedName>
</protein>
<keyword evidence="4" id="KW-1185">Reference proteome</keyword>
<feature type="signal peptide" evidence="1">
    <location>
        <begin position="1"/>
        <end position="33"/>
    </location>
</feature>
<evidence type="ECO:0000259" key="2">
    <source>
        <dbReference type="Pfam" id="PF14368"/>
    </source>
</evidence>
<proteinExistence type="predicted"/>
<evidence type="ECO:0000313" key="4">
    <source>
        <dbReference type="Proteomes" id="UP000825729"/>
    </source>
</evidence>
<dbReference type="PANTHER" id="PTHR33286:SF1">
    <property type="entry name" value="OS01G0800600 PROTEIN"/>
    <property type="match status" value="1"/>
</dbReference>
<accession>A0AAV7ELC0</accession>
<organism evidence="3 4">
    <name type="scientific">Aristolochia fimbriata</name>
    <name type="common">White veined hardy Dutchman's pipe vine</name>
    <dbReference type="NCBI Taxonomy" id="158543"/>
    <lineage>
        <taxon>Eukaryota</taxon>
        <taxon>Viridiplantae</taxon>
        <taxon>Streptophyta</taxon>
        <taxon>Embryophyta</taxon>
        <taxon>Tracheophyta</taxon>
        <taxon>Spermatophyta</taxon>
        <taxon>Magnoliopsida</taxon>
        <taxon>Magnoliidae</taxon>
        <taxon>Piperales</taxon>
        <taxon>Aristolochiaceae</taxon>
        <taxon>Aristolochia</taxon>
    </lineage>
</organism>
<dbReference type="CDD" id="cd04660">
    <property type="entry name" value="nsLTP_like"/>
    <property type="match status" value="1"/>
</dbReference>
<dbReference type="InterPro" id="IPR044741">
    <property type="entry name" value="NsLTP-like"/>
</dbReference>
<evidence type="ECO:0000256" key="1">
    <source>
        <dbReference type="SAM" id="SignalP"/>
    </source>
</evidence>
<dbReference type="PANTHER" id="PTHR33286">
    <property type="entry name" value="BIFUNCTIONAL INHIBITOR/LIPID-TRANSFER PROTEIN/SEED STORAGE 2S ALBUMIN SUPERFAMILY PROTEIN"/>
    <property type="match status" value="1"/>
</dbReference>
<gene>
    <name evidence="3" type="ORF">H6P81_009543</name>
</gene>
<dbReference type="Pfam" id="PF14368">
    <property type="entry name" value="LTP_2"/>
    <property type="match status" value="1"/>
</dbReference>
<dbReference type="SUPFAM" id="SSF47699">
    <property type="entry name" value="Bifunctional inhibitor/lipid-transfer protein/seed storage 2S albumin"/>
    <property type="match status" value="1"/>
</dbReference>
<dbReference type="Proteomes" id="UP000825729">
    <property type="component" value="Unassembled WGS sequence"/>
</dbReference>
<dbReference type="InterPro" id="IPR036312">
    <property type="entry name" value="Bifun_inhib/LTP/seed_sf"/>
</dbReference>
<dbReference type="Gene3D" id="1.10.110.10">
    <property type="entry name" value="Plant lipid-transfer and hydrophobic proteins"/>
    <property type="match status" value="1"/>
</dbReference>
<feature type="domain" description="Bifunctional inhibitor/plant lipid transfer protein/seed storage helical" evidence="2">
    <location>
        <begin position="27"/>
        <end position="110"/>
    </location>
</feature>
<comment type="caution">
    <text evidence="3">The sequence shown here is derived from an EMBL/GenBank/DDBJ whole genome shotgun (WGS) entry which is preliminary data.</text>
</comment>
<dbReference type="InterPro" id="IPR016140">
    <property type="entry name" value="Bifunc_inhib/LTP/seed_store"/>
</dbReference>
<name>A0AAV7ELC0_ARIFI</name>
<reference evidence="3 4" key="1">
    <citation type="submission" date="2021-07" db="EMBL/GenBank/DDBJ databases">
        <title>The Aristolochia fimbriata genome: insights into angiosperm evolution, floral development and chemical biosynthesis.</title>
        <authorList>
            <person name="Jiao Y."/>
        </authorList>
    </citation>
    <scope>NUCLEOTIDE SEQUENCE [LARGE SCALE GENOMIC DNA]</scope>
    <source>
        <strain evidence="3">IBCAS-2021</strain>
        <tissue evidence="3">Leaf</tissue>
    </source>
</reference>
<feature type="chain" id="PRO_5043484978" description="Bifunctional inhibitor/plant lipid transfer protein/seed storage helical domain-containing protein" evidence="1">
    <location>
        <begin position="34"/>
        <end position="116"/>
    </location>
</feature>
<sequence>MAASNFKGGYCFFLMTFAVVGITLSGAGQYAYADECTGEVKELESKCGRFVGKGGPKLPPSHECCEVVQRSNVPCLCGHINKQVEKFISVEKVAFAAKSCERPLPSGTKCGSLTIP</sequence>
<evidence type="ECO:0000313" key="3">
    <source>
        <dbReference type="EMBL" id="KAG9449578.1"/>
    </source>
</evidence>